<keyword evidence="3" id="KW-0677">Repeat</keyword>
<evidence type="ECO:0000256" key="3">
    <source>
        <dbReference type="ARBA" id="ARBA00022737"/>
    </source>
</evidence>
<keyword evidence="7" id="KW-1185">Reference proteome</keyword>
<proteinExistence type="inferred from homology"/>
<dbReference type="Gene3D" id="3.80.10.10">
    <property type="entry name" value="Ribonuclease Inhibitor"/>
    <property type="match status" value="1"/>
</dbReference>
<gene>
    <name evidence="6" type="ORF">Dsin_010412</name>
</gene>
<organism evidence="6 7">
    <name type="scientific">Dipteronia sinensis</name>
    <dbReference type="NCBI Taxonomy" id="43782"/>
    <lineage>
        <taxon>Eukaryota</taxon>
        <taxon>Viridiplantae</taxon>
        <taxon>Streptophyta</taxon>
        <taxon>Embryophyta</taxon>
        <taxon>Tracheophyta</taxon>
        <taxon>Spermatophyta</taxon>
        <taxon>Magnoliopsida</taxon>
        <taxon>eudicotyledons</taxon>
        <taxon>Gunneridae</taxon>
        <taxon>Pentapetalae</taxon>
        <taxon>rosids</taxon>
        <taxon>malvids</taxon>
        <taxon>Sapindales</taxon>
        <taxon>Sapindaceae</taxon>
        <taxon>Hippocastanoideae</taxon>
        <taxon>Acereae</taxon>
        <taxon>Dipteronia</taxon>
    </lineage>
</organism>
<keyword evidence="2" id="KW-0433">Leucine-rich repeat</keyword>
<feature type="region of interest" description="Disordered" evidence="5">
    <location>
        <begin position="151"/>
        <end position="170"/>
    </location>
</feature>
<comment type="caution">
    <text evidence="6">The sequence shown here is derived from an EMBL/GenBank/DDBJ whole genome shotgun (WGS) entry which is preliminary data.</text>
</comment>
<evidence type="ECO:0000256" key="2">
    <source>
        <dbReference type="ARBA" id="ARBA00022614"/>
    </source>
</evidence>
<dbReference type="Gene3D" id="3.30.1490.310">
    <property type="match status" value="1"/>
</dbReference>
<reference evidence="6" key="1">
    <citation type="journal article" date="2023" name="Plant J.">
        <title>Genome sequences and population genomics provide insights into the demographic history, inbreeding, and mutation load of two 'living fossil' tree species of Dipteronia.</title>
        <authorList>
            <person name="Feng Y."/>
            <person name="Comes H.P."/>
            <person name="Chen J."/>
            <person name="Zhu S."/>
            <person name="Lu R."/>
            <person name="Zhang X."/>
            <person name="Li P."/>
            <person name="Qiu J."/>
            <person name="Olsen K.M."/>
            <person name="Qiu Y."/>
        </authorList>
    </citation>
    <scope>NUCLEOTIDE SEQUENCE</scope>
    <source>
        <strain evidence="6">NBL</strain>
    </source>
</reference>
<evidence type="ECO:0000313" key="7">
    <source>
        <dbReference type="Proteomes" id="UP001281410"/>
    </source>
</evidence>
<name>A0AAE0ED13_9ROSI</name>
<sequence length="170" mass="19027">MEVNRQEADMDRESIKMLVAKWWGEVPTQLCQLNRLRLVDLSHNNLFGHLPPCLDVTALHDSDHDIVSPSSISMPPVDSISMPPTPTDGPIFMVPAAAPDNGPPMRKEETVEFRTKSNSYFYQGKVLTGMFGIDLSCNKLTVCNIISDQKVDQRQKVHGPEELKPNPRTS</sequence>
<dbReference type="Proteomes" id="UP001281410">
    <property type="component" value="Unassembled WGS sequence"/>
</dbReference>
<evidence type="ECO:0000256" key="4">
    <source>
        <dbReference type="ARBA" id="ARBA00023170"/>
    </source>
</evidence>
<accession>A0AAE0ED13</accession>
<evidence type="ECO:0000256" key="5">
    <source>
        <dbReference type="SAM" id="MobiDB-lite"/>
    </source>
</evidence>
<evidence type="ECO:0000256" key="1">
    <source>
        <dbReference type="ARBA" id="ARBA00009592"/>
    </source>
</evidence>
<keyword evidence="4" id="KW-0675">Receptor</keyword>
<evidence type="ECO:0000313" key="6">
    <source>
        <dbReference type="EMBL" id="KAK3223387.1"/>
    </source>
</evidence>
<protein>
    <submittedName>
        <fullName evidence="6">Uncharacterized protein</fullName>
    </submittedName>
</protein>
<comment type="similarity">
    <text evidence="1">Belongs to the RLP family.</text>
</comment>
<dbReference type="InterPro" id="IPR051502">
    <property type="entry name" value="RLP_Defense_Trigger"/>
</dbReference>
<dbReference type="PANTHER" id="PTHR48062">
    <property type="entry name" value="RECEPTOR-LIKE PROTEIN 14"/>
    <property type="match status" value="1"/>
</dbReference>
<dbReference type="InterPro" id="IPR032675">
    <property type="entry name" value="LRR_dom_sf"/>
</dbReference>
<dbReference type="EMBL" id="JANJYJ010000003">
    <property type="protein sequence ID" value="KAK3223387.1"/>
    <property type="molecule type" value="Genomic_DNA"/>
</dbReference>
<dbReference type="PANTHER" id="PTHR48062:SF21">
    <property type="entry name" value="RECEPTOR-LIKE PROTEIN 12"/>
    <property type="match status" value="1"/>
</dbReference>
<dbReference type="AlphaFoldDB" id="A0AAE0ED13"/>